<dbReference type="EMBL" id="LIAE01010400">
    <property type="protein sequence ID" value="PAV61760.1"/>
    <property type="molecule type" value="Genomic_DNA"/>
</dbReference>
<feature type="compositionally biased region" description="Basic residues" evidence="3">
    <location>
        <begin position="47"/>
        <end position="59"/>
    </location>
</feature>
<feature type="compositionally biased region" description="Basic and acidic residues" evidence="3">
    <location>
        <begin position="155"/>
        <end position="170"/>
    </location>
</feature>
<feature type="compositionally biased region" description="Basic and acidic residues" evidence="3">
    <location>
        <begin position="95"/>
        <end position="117"/>
    </location>
</feature>
<reference evidence="5 6" key="1">
    <citation type="journal article" date="2017" name="Curr. Biol.">
        <title>Genome architecture and evolution of a unichromosomal asexual nematode.</title>
        <authorList>
            <person name="Fradin H."/>
            <person name="Zegar C."/>
            <person name="Gutwein M."/>
            <person name="Lucas J."/>
            <person name="Kovtun M."/>
            <person name="Corcoran D."/>
            <person name="Baugh L.R."/>
            <person name="Kiontke K."/>
            <person name="Gunsalus K."/>
            <person name="Fitch D.H."/>
            <person name="Piano F."/>
        </authorList>
    </citation>
    <scope>NUCLEOTIDE SEQUENCE [LARGE SCALE GENOMIC DNA]</scope>
    <source>
        <strain evidence="5">PF1309</strain>
    </source>
</reference>
<dbReference type="PANTHER" id="PTHR48407">
    <property type="entry name" value="CRANIOFACIAL DEVELOPMENT PROTEIN 1"/>
    <property type="match status" value="1"/>
</dbReference>
<protein>
    <recommendedName>
        <fullName evidence="1">Craniofacial development protein 1</fullName>
    </recommendedName>
    <alternativeName>
        <fullName evidence="2">Bucentaur</fullName>
    </alternativeName>
</protein>
<dbReference type="PROSITE" id="PS51279">
    <property type="entry name" value="BCNT_C"/>
    <property type="match status" value="1"/>
</dbReference>
<keyword evidence="6" id="KW-1185">Reference proteome</keyword>
<dbReference type="InterPro" id="IPR011421">
    <property type="entry name" value="BCNT-C"/>
</dbReference>
<gene>
    <name evidence="5" type="ORF">WR25_15823</name>
</gene>
<feature type="region of interest" description="Disordered" evidence="3">
    <location>
        <begin position="90"/>
        <end position="135"/>
    </location>
</feature>
<evidence type="ECO:0000256" key="1">
    <source>
        <dbReference type="ARBA" id="ARBA00019033"/>
    </source>
</evidence>
<dbReference type="GO" id="GO:0000812">
    <property type="term" value="C:Swr1 complex"/>
    <property type="evidence" value="ECO:0007669"/>
    <property type="project" value="TreeGrafter"/>
</dbReference>
<dbReference type="AlphaFoldDB" id="A0A2A2JJ72"/>
<dbReference type="PANTHER" id="PTHR48407:SF1">
    <property type="entry name" value="CRANIOFACIAL DEVELOPMENT PROTEIN 1"/>
    <property type="match status" value="1"/>
</dbReference>
<evidence type="ECO:0000256" key="3">
    <source>
        <dbReference type="SAM" id="MobiDB-lite"/>
    </source>
</evidence>
<feature type="region of interest" description="Disordered" evidence="3">
    <location>
        <begin position="1"/>
        <end position="78"/>
    </location>
</feature>
<sequence length="252" mass="28457">MSGNDEDDYRSSEDEDYVPEDVNDVSEPSEDEGNEEPTGEGDESVKKPKRKNSKKKNSKAKNGADEENNVVAPSSAYSSVDVDAIFAELIGDDLPSSKKSNEPKNVEKVTGEKKEENISASTSSEPSEGVTTSKMTTVTEVFDFAGDEVRVEREVTEEEKLKFEEKERKKEKPQKRMGLTGALTMLAKKPKMSVLDKSNLDWNSFKKEEKIEEELSTFNKGKQGYLNKVEFLNRADQREYEQEKAFRNAKRN</sequence>
<organism evidence="5 6">
    <name type="scientific">Diploscapter pachys</name>
    <dbReference type="NCBI Taxonomy" id="2018661"/>
    <lineage>
        <taxon>Eukaryota</taxon>
        <taxon>Metazoa</taxon>
        <taxon>Ecdysozoa</taxon>
        <taxon>Nematoda</taxon>
        <taxon>Chromadorea</taxon>
        <taxon>Rhabditida</taxon>
        <taxon>Rhabditina</taxon>
        <taxon>Rhabditomorpha</taxon>
        <taxon>Rhabditoidea</taxon>
        <taxon>Rhabditidae</taxon>
        <taxon>Diploscapter</taxon>
    </lineage>
</organism>
<feature type="region of interest" description="Disordered" evidence="3">
    <location>
        <begin position="155"/>
        <end position="180"/>
    </location>
</feature>
<evidence type="ECO:0000259" key="4">
    <source>
        <dbReference type="PROSITE" id="PS51279"/>
    </source>
</evidence>
<feature type="compositionally biased region" description="Acidic residues" evidence="3">
    <location>
        <begin position="1"/>
        <end position="42"/>
    </location>
</feature>
<proteinExistence type="predicted"/>
<name>A0A2A2JJ72_9BILA</name>
<accession>A0A2A2JJ72</accession>
<evidence type="ECO:0000313" key="5">
    <source>
        <dbReference type="EMBL" id="PAV61760.1"/>
    </source>
</evidence>
<comment type="caution">
    <text evidence="5">The sequence shown here is derived from an EMBL/GenBank/DDBJ whole genome shotgun (WGS) entry which is preliminary data.</text>
</comment>
<evidence type="ECO:0000313" key="6">
    <source>
        <dbReference type="Proteomes" id="UP000218231"/>
    </source>
</evidence>
<dbReference type="STRING" id="2018661.A0A2A2JJ72"/>
<evidence type="ECO:0000256" key="2">
    <source>
        <dbReference type="ARBA" id="ARBA00030244"/>
    </source>
</evidence>
<feature type="compositionally biased region" description="Polar residues" evidence="3">
    <location>
        <begin position="118"/>
        <end position="135"/>
    </location>
</feature>
<dbReference type="Pfam" id="PF07572">
    <property type="entry name" value="BCNT"/>
    <property type="match status" value="1"/>
</dbReference>
<dbReference type="InterPro" id="IPR027124">
    <property type="entry name" value="Swc5/CFDP1/2"/>
</dbReference>
<dbReference type="OrthoDB" id="445677at2759"/>
<feature type="domain" description="BCNT-C" evidence="4">
    <location>
        <begin position="173"/>
        <end position="252"/>
    </location>
</feature>
<dbReference type="Proteomes" id="UP000218231">
    <property type="component" value="Unassembled WGS sequence"/>
</dbReference>